<comment type="caution">
    <text evidence="2">The sequence shown here is derived from an EMBL/GenBank/DDBJ whole genome shotgun (WGS) entry which is preliminary data.</text>
</comment>
<dbReference type="OrthoDB" id="8455288at2"/>
<reference evidence="2" key="1">
    <citation type="submission" date="2016-01" db="EMBL/GenBank/DDBJ databases">
        <authorList>
            <person name="Peeters C."/>
        </authorList>
    </citation>
    <scope>NUCLEOTIDE SEQUENCE [LARGE SCALE GENOMIC DNA]</scope>
    <source>
        <strain evidence="2">LMG 22937</strain>
    </source>
</reference>
<dbReference type="AlphaFoldDB" id="A0A158G0M6"/>
<evidence type="ECO:0000313" key="2">
    <source>
        <dbReference type="EMBL" id="SAL24970.1"/>
    </source>
</evidence>
<proteinExistence type="predicted"/>
<feature type="region of interest" description="Disordered" evidence="1">
    <location>
        <begin position="99"/>
        <end position="121"/>
    </location>
</feature>
<evidence type="ECO:0008006" key="4">
    <source>
        <dbReference type="Google" id="ProtNLM"/>
    </source>
</evidence>
<keyword evidence="3" id="KW-1185">Reference proteome</keyword>
<dbReference type="EMBL" id="FCOL02000004">
    <property type="protein sequence ID" value="SAL24970.1"/>
    <property type="molecule type" value="Genomic_DNA"/>
</dbReference>
<name>A0A158G0M6_9BURK</name>
<dbReference type="RefSeq" id="WP_125477552.1">
    <property type="nucleotide sequence ID" value="NZ_FCOL02000004.1"/>
</dbReference>
<feature type="region of interest" description="Disordered" evidence="1">
    <location>
        <begin position="1"/>
        <end position="39"/>
    </location>
</feature>
<dbReference type="Proteomes" id="UP000054925">
    <property type="component" value="Unassembled WGS sequence"/>
</dbReference>
<organism evidence="2 3">
    <name type="scientific">Caballeronia terrestris</name>
    <dbReference type="NCBI Taxonomy" id="1226301"/>
    <lineage>
        <taxon>Bacteria</taxon>
        <taxon>Pseudomonadati</taxon>
        <taxon>Pseudomonadota</taxon>
        <taxon>Betaproteobacteria</taxon>
        <taxon>Burkholderiales</taxon>
        <taxon>Burkholderiaceae</taxon>
        <taxon>Caballeronia</taxon>
    </lineage>
</organism>
<sequence>MSESTSEALSKRGPGRPRKVVMPEPQRAAADRDEPDPHTVVGRQFFLNLLGISRATFNKLAKEDPEFPPSFRLHGNYRHWLRQDAIDYVVRKASRAKEAAAAKAAKAAKASRKGSSGAAVG</sequence>
<feature type="compositionally biased region" description="Low complexity" evidence="1">
    <location>
        <begin position="101"/>
        <end position="121"/>
    </location>
</feature>
<evidence type="ECO:0000256" key="1">
    <source>
        <dbReference type="SAM" id="MobiDB-lite"/>
    </source>
</evidence>
<protein>
    <recommendedName>
        <fullName evidence="4">AlpA family phage regulatory protein</fullName>
    </recommendedName>
</protein>
<gene>
    <name evidence="2" type="ORF">AWB67_00974</name>
</gene>
<accession>A0A158G0M6</accession>
<evidence type="ECO:0000313" key="3">
    <source>
        <dbReference type="Proteomes" id="UP000054925"/>
    </source>
</evidence>